<dbReference type="InterPro" id="IPR020008">
    <property type="entry name" value="GlyGly_CTERM"/>
</dbReference>
<name>A0ABQ4P5R9_9GAMM</name>
<dbReference type="InterPro" id="IPR001254">
    <property type="entry name" value="Trypsin_dom"/>
</dbReference>
<dbReference type="PROSITE" id="PS00135">
    <property type="entry name" value="TRYPSIN_SER"/>
    <property type="match status" value="1"/>
</dbReference>
<dbReference type="PROSITE" id="PS00134">
    <property type="entry name" value="TRYPSIN_HIS"/>
    <property type="match status" value="1"/>
</dbReference>
<feature type="signal peptide" evidence="3">
    <location>
        <begin position="1"/>
        <end position="19"/>
    </location>
</feature>
<organism evidence="5 6">
    <name type="scientific">Shewanella sairae</name>
    <dbReference type="NCBI Taxonomy" id="190310"/>
    <lineage>
        <taxon>Bacteria</taxon>
        <taxon>Pseudomonadati</taxon>
        <taxon>Pseudomonadota</taxon>
        <taxon>Gammaproteobacteria</taxon>
        <taxon>Alteromonadales</taxon>
        <taxon>Shewanellaceae</taxon>
        <taxon>Shewanella</taxon>
    </lineage>
</organism>
<dbReference type="InterPro" id="IPR043504">
    <property type="entry name" value="Peptidase_S1_PA_chymotrypsin"/>
</dbReference>
<dbReference type="PRINTS" id="PR00722">
    <property type="entry name" value="CHYMOTRYPSIN"/>
</dbReference>
<gene>
    <name evidence="5" type="ORF">TUM4438_10530</name>
</gene>
<protein>
    <submittedName>
        <fullName evidence="5">Trypsin protease</fullName>
    </submittedName>
</protein>
<dbReference type="RefSeq" id="WP_220780136.1">
    <property type="nucleotide sequence ID" value="NZ_BPEY01000012.1"/>
</dbReference>
<dbReference type="Pfam" id="PF00089">
    <property type="entry name" value="Trypsin"/>
    <property type="match status" value="1"/>
</dbReference>
<dbReference type="GO" id="GO:0008233">
    <property type="term" value="F:peptidase activity"/>
    <property type="evidence" value="ECO:0007669"/>
    <property type="project" value="UniProtKB-KW"/>
</dbReference>
<dbReference type="InterPro" id="IPR009003">
    <property type="entry name" value="Peptidase_S1_PA"/>
</dbReference>
<evidence type="ECO:0000256" key="1">
    <source>
        <dbReference type="ARBA" id="ARBA00023157"/>
    </source>
</evidence>
<evidence type="ECO:0000259" key="4">
    <source>
        <dbReference type="PROSITE" id="PS50240"/>
    </source>
</evidence>
<sequence length="330" mass="35325">MKKSIIALSLLSVSQTGYAVENGKPELASEFPSLVTMNCTGTIIAGKWVMTAAHCNENFVDLVGSESHNGSKSISVKRRIKHDEADFALWELTEPSLFNKALFLSRIHVSNDKYQRFNLYGFGQTGIQLNSAEYKVFGDFTSPEILDLEATSLSNSIPGDSGSPIINSNGKIIATHKGANAENISTSRISYVADFILSTIDGWHHQTIGTVAAGKSTTIEVQSLHVNPVIDSASRTGDIDIDVANSSCIANGEQIQPFQTCTYTVTSTNGYEGTLLLGEGHTVIFNKGKSEPVIPPTPTPDEGGSSGGSLGFLSLLGLGIFSFVRRRTTV</sequence>
<evidence type="ECO:0000313" key="5">
    <source>
        <dbReference type="EMBL" id="GIU42897.1"/>
    </source>
</evidence>
<keyword evidence="2" id="KW-0378">Hydrolase</keyword>
<keyword evidence="6" id="KW-1185">Reference proteome</keyword>
<proteinExistence type="predicted"/>
<dbReference type="NCBIfam" id="TIGR03501">
    <property type="entry name" value="GlyGly_CTERM"/>
    <property type="match status" value="1"/>
</dbReference>
<dbReference type="GO" id="GO:0006508">
    <property type="term" value="P:proteolysis"/>
    <property type="evidence" value="ECO:0007669"/>
    <property type="project" value="UniProtKB-KW"/>
</dbReference>
<comment type="caution">
    <text evidence="5">The sequence shown here is derived from an EMBL/GenBank/DDBJ whole genome shotgun (WGS) entry which is preliminary data.</text>
</comment>
<dbReference type="InterPro" id="IPR001314">
    <property type="entry name" value="Peptidase_S1A"/>
</dbReference>
<dbReference type="EMBL" id="BPEY01000012">
    <property type="protein sequence ID" value="GIU42897.1"/>
    <property type="molecule type" value="Genomic_DNA"/>
</dbReference>
<evidence type="ECO:0000313" key="6">
    <source>
        <dbReference type="Proteomes" id="UP000887104"/>
    </source>
</evidence>
<dbReference type="Proteomes" id="UP000887104">
    <property type="component" value="Unassembled WGS sequence"/>
</dbReference>
<keyword evidence="2 5" id="KW-0645">Protease</keyword>
<dbReference type="InterPro" id="IPR018114">
    <property type="entry name" value="TRYPSIN_HIS"/>
</dbReference>
<dbReference type="PROSITE" id="PS50240">
    <property type="entry name" value="TRYPSIN_DOM"/>
    <property type="match status" value="1"/>
</dbReference>
<feature type="domain" description="Peptidase S1" evidence="4">
    <location>
        <begin position="20"/>
        <end position="209"/>
    </location>
</feature>
<reference evidence="5" key="1">
    <citation type="submission" date="2021-05" db="EMBL/GenBank/DDBJ databases">
        <title>Molecular characterization for Shewanella algae harboring chromosomal blaOXA-55-like strains isolated from clinical and environment sample.</title>
        <authorList>
            <person name="Ohama Y."/>
            <person name="Aoki K."/>
            <person name="Harada S."/>
            <person name="Moriya K."/>
            <person name="Ishii Y."/>
            <person name="Tateda K."/>
        </authorList>
    </citation>
    <scope>NUCLEOTIDE SEQUENCE</scope>
    <source>
        <strain evidence="5">JCM 11563</strain>
    </source>
</reference>
<evidence type="ECO:0000256" key="2">
    <source>
        <dbReference type="RuleBase" id="RU363034"/>
    </source>
</evidence>
<dbReference type="SMART" id="SM00020">
    <property type="entry name" value="Tryp_SPc"/>
    <property type="match status" value="1"/>
</dbReference>
<accession>A0ABQ4P5R9</accession>
<evidence type="ECO:0000256" key="3">
    <source>
        <dbReference type="SAM" id="SignalP"/>
    </source>
</evidence>
<feature type="chain" id="PRO_5046731164" evidence="3">
    <location>
        <begin position="20"/>
        <end position="330"/>
    </location>
</feature>
<dbReference type="Gene3D" id="2.40.10.10">
    <property type="entry name" value="Trypsin-like serine proteases"/>
    <property type="match status" value="2"/>
</dbReference>
<keyword evidence="3" id="KW-0732">Signal</keyword>
<keyword evidence="2" id="KW-0720">Serine protease</keyword>
<keyword evidence="1" id="KW-1015">Disulfide bond</keyword>
<dbReference type="InterPro" id="IPR033116">
    <property type="entry name" value="TRYPSIN_SER"/>
</dbReference>
<dbReference type="SUPFAM" id="SSF50494">
    <property type="entry name" value="Trypsin-like serine proteases"/>
    <property type="match status" value="1"/>
</dbReference>